<comment type="caution">
    <text evidence="1">The sequence shown here is derived from an EMBL/GenBank/DDBJ whole genome shotgun (WGS) entry which is preliminary data.</text>
</comment>
<name>A0AC61QSU6_9BACT</name>
<organism evidence="1 2">
    <name type="scientific">Palleniella muris</name>
    <dbReference type="NCBI Taxonomy" id="3038145"/>
    <lineage>
        <taxon>Bacteria</taxon>
        <taxon>Pseudomonadati</taxon>
        <taxon>Bacteroidota</taxon>
        <taxon>Bacteroidia</taxon>
        <taxon>Bacteroidales</taxon>
        <taxon>Prevotellaceae</taxon>
        <taxon>Palleniella</taxon>
    </lineage>
</organism>
<dbReference type="EMBL" id="SRZC01000004">
    <property type="protein sequence ID" value="TGX83405.1"/>
    <property type="molecule type" value="Genomic_DNA"/>
</dbReference>
<proteinExistence type="predicted"/>
<dbReference type="Proteomes" id="UP000308886">
    <property type="component" value="Unassembled WGS sequence"/>
</dbReference>
<protein>
    <submittedName>
        <fullName evidence="1">TIGR02757 family protein</fullName>
    </submittedName>
</protein>
<keyword evidence="2" id="KW-1185">Reference proteome</keyword>
<gene>
    <name evidence="1" type="ORF">E5358_03890</name>
</gene>
<evidence type="ECO:0000313" key="2">
    <source>
        <dbReference type="Proteomes" id="UP000308886"/>
    </source>
</evidence>
<evidence type="ECO:0000313" key="1">
    <source>
        <dbReference type="EMBL" id="TGX83405.1"/>
    </source>
</evidence>
<sequence length="262" mass="29724">MNETPLNTELNNHLKSLAFRYEQKEFLVGDPSRFMHRIEGDANKELLAFIASALSYGSRKQFLPKIQALLDSIVNDAGGDVGKWLTSNAYETAVPPTPTCFYRLYTCQTFNNFLKALAEMIKEHGTMKNYIVAYAYRKQTNIDTLTALDAITTWFREHNSTGVIPKDTTSSCKRICMFLRWMVRDNSPVDLGLWSDIIDKRTLIIPMDTHVVQEAMRLGLLASKSTSMSNARKLSRRLCEIFPDDPMKGDFALFGLGVDTDK</sequence>
<reference evidence="1" key="1">
    <citation type="submission" date="2019-04" db="EMBL/GenBank/DDBJ databases">
        <title>Microbes associate with the intestines of laboratory mice.</title>
        <authorList>
            <person name="Navarre W."/>
            <person name="Wong E."/>
            <person name="Huang K."/>
            <person name="Tropini C."/>
            <person name="Ng K."/>
            <person name="Yu B."/>
        </authorList>
    </citation>
    <scope>NUCLEOTIDE SEQUENCE</scope>
    <source>
        <strain evidence="1">NM73_A23</strain>
    </source>
</reference>
<accession>A0AC61QSU6</accession>